<sequence>MEDKQTIKQGLQRISKWAEAHYKGDAKLIPGMSKTEIERIVKNFPFKVPEEIIQFHETGYTAMFLSPYPNHFIALEDSTYGCFSCGHLENTYLNDDDEHSIAEWCEINIAYGSGKELYQARCYRHQTSFSPVWIRQLGMEPYLYASSLTNSILANAECYESGAYYPALIKDDDGDFYVVEVDWEKAAPICKKYNPNQIDVWRDLHREM</sequence>
<keyword evidence="2" id="KW-1185">Reference proteome</keyword>
<accession>K9UH54</accession>
<evidence type="ECO:0008006" key="3">
    <source>
        <dbReference type="Google" id="ProtNLM"/>
    </source>
</evidence>
<dbReference type="KEGG" id="cmp:Cha6605_3127"/>
<protein>
    <recommendedName>
        <fullName evidence="3">Knr4/Smi1-like domain-containing protein</fullName>
    </recommendedName>
</protein>
<reference evidence="1 2" key="1">
    <citation type="submission" date="2012-05" db="EMBL/GenBank/DDBJ databases">
        <title>Finished chromosome of genome of Chamaesiphon sp. PCC 6605.</title>
        <authorList>
            <consortium name="US DOE Joint Genome Institute"/>
            <person name="Gugger M."/>
            <person name="Coursin T."/>
            <person name="Rippka R."/>
            <person name="Tandeau De Marsac N."/>
            <person name="Huntemann M."/>
            <person name="Wei C.-L."/>
            <person name="Han J."/>
            <person name="Detter J.C."/>
            <person name="Han C."/>
            <person name="Tapia R."/>
            <person name="Chen A."/>
            <person name="Kyrpides N."/>
            <person name="Mavromatis K."/>
            <person name="Markowitz V."/>
            <person name="Szeto E."/>
            <person name="Ivanova N."/>
            <person name="Pagani I."/>
            <person name="Pati A."/>
            <person name="Goodwin L."/>
            <person name="Nordberg H.P."/>
            <person name="Cantor M.N."/>
            <person name="Hua S.X."/>
            <person name="Woyke T."/>
            <person name="Kerfeld C.A."/>
        </authorList>
    </citation>
    <scope>NUCLEOTIDE SEQUENCE [LARGE SCALE GENOMIC DNA]</scope>
    <source>
        <strain evidence="2">ATCC 27169 / PCC 6605</strain>
    </source>
</reference>
<dbReference type="EMBL" id="CP003600">
    <property type="protein sequence ID" value="AFY94145.1"/>
    <property type="molecule type" value="Genomic_DNA"/>
</dbReference>
<evidence type="ECO:0000313" key="1">
    <source>
        <dbReference type="EMBL" id="AFY94145.1"/>
    </source>
</evidence>
<proteinExistence type="predicted"/>
<dbReference type="HOGENOM" id="CLU_1319010_0_0_3"/>
<dbReference type="AlphaFoldDB" id="K9UH54"/>
<evidence type="ECO:0000313" key="2">
    <source>
        <dbReference type="Proteomes" id="UP000010366"/>
    </source>
</evidence>
<dbReference type="RefSeq" id="WP_015160287.1">
    <property type="nucleotide sequence ID" value="NC_019697.1"/>
</dbReference>
<organism evidence="1 2">
    <name type="scientific">Chamaesiphon minutus (strain ATCC 27169 / PCC 6605)</name>
    <dbReference type="NCBI Taxonomy" id="1173020"/>
    <lineage>
        <taxon>Bacteria</taxon>
        <taxon>Bacillati</taxon>
        <taxon>Cyanobacteriota</taxon>
        <taxon>Cyanophyceae</taxon>
        <taxon>Gomontiellales</taxon>
        <taxon>Chamaesiphonaceae</taxon>
        <taxon>Chamaesiphon</taxon>
    </lineage>
</organism>
<dbReference type="OrthoDB" id="489446at2"/>
<gene>
    <name evidence="1" type="ORF">Cha6605_3127</name>
</gene>
<name>K9UH54_CHAP6</name>
<dbReference type="STRING" id="1173020.Cha6605_3127"/>
<dbReference type="Proteomes" id="UP000010366">
    <property type="component" value="Chromosome"/>
</dbReference>